<dbReference type="Proteomes" id="UP000593568">
    <property type="component" value="Unassembled WGS sequence"/>
</dbReference>
<reference evidence="1 2" key="1">
    <citation type="journal article" date="2019" name="Genome Biol. Evol.">
        <title>Insights into the evolution of the New World diploid cottons (Gossypium, subgenus Houzingenia) based on genome sequencing.</title>
        <authorList>
            <person name="Grover C.E."/>
            <person name="Arick M.A. 2nd"/>
            <person name="Thrash A."/>
            <person name="Conover J.L."/>
            <person name="Sanders W.S."/>
            <person name="Peterson D.G."/>
            <person name="Frelichowski J.E."/>
            <person name="Scheffler J.A."/>
            <person name="Scheffler B.E."/>
            <person name="Wendel J.F."/>
        </authorList>
    </citation>
    <scope>NUCLEOTIDE SEQUENCE [LARGE SCALE GENOMIC DNA]</scope>
    <source>
        <strain evidence="1">8</strain>
        <tissue evidence="1">Leaf</tissue>
    </source>
</reference>
<dbReference type="EMBL" id="JABEZW010000002">
    <property type="protein sequence ID" value="MBA0759865.1"/>
    <property type="molecule type" value="Genomic_DNA"/>
</dbReference>
<keyword evidence="2" id="KW-1185">Reference proteome</keyword>
<comment type="caution">
    <text evidence="1">The sequence shown here is derived from an EMBL/GenBank/DDBJ whole genome shotgun (WGS) entry which is preliminary data.</text>
</comment>
<evidence type="ECO:0000313" key="2">
    <source>
        <dbReference type="Proteomes" id="UP000593568"/>
    </source>
</evidence>
<gene>
    <name evidence="1" type="ORF">Gotri_022679</name>
</gene>
<organism evidence="1 2">
    <name type="scientific">Gossypium trilobum</name>
    <dbReference type="NCBI Taxonomy" id="34281"/>
    <lineage>
        <taxon>Eukaryota</taxon>
        <taxon>Viridiplantae</taxon>
        <taxon>Streptophyta</taxon>
        <taxon>Embryophyta</taxon>
        <taxon>Tracheophyta</taxon>
        <taxon>Spermatophyta</taxon>
        <taxon>Magnoliopsida</taxon>
        <taxon>eudicotyledons</taxon>
        <taxon>Gunneridae</taxon>
        <taxon>Pentapetalae</taxon>
        <taxon>rosids</taxon>
        <taxon>malvids</taxon>
        <taxon>Malvales</taxon>
        <taxon>Malvaceae</taxon>
        <taxon>Malvoideae</taxon>
        <taxon>Gossypium</taxon>
    </lineage>
</organism>
<proteinExistence type="predicted"/>
<evidence type="ECO:0008006" key="3">
    <source>
        <dbReference type="Google" id="ProtNLM"/>
    </source>
</evidence>
<name>A0A7J9DHC9_9ROSI</name>
<sequence>MASRKVLLIVDNCPAHPKKGEINLEKINVLDTIHFINDAWNIDVKPTTIANCFRHCKIQSEEDMPFEQEIGDVEGIHKLKESPTDEEIIQGVMDVPANDEQDLNDSNALPHVSPKEAFLAVDTLKNYLIQFEKNIPDLVYALLKVKDEIVFDSHAKKKQLTIDVYFSKE</sequence>
<accession>A0A7J9DHC9</accession>
<evidence type="ECO:0000313" key="1">
    <source>
        <dbReference type="EMBL" id="MBA0759865.1"/>
    </source>
</evidence>
<protein>
    <recommendedName>
        <fullName evidence="3">DDE-1 domain-containing protein</fullName>
    </recommendedName>
</protein>
<dbReference type="AlphaFoldDB" id="A0A7J9DHC9"/>